<sequence>MSSKSFIHCPVDGLIPDTVCPNCKYFEGHRTWACLYRVRHKIKQEDTKAKQLVEDMRNRIEEVNKKRRHKGV</sequence>
<dbReference type="EMBL" id="BK032731">
    <property type="protein sequence ID" value="DAF57309.1"/>
    <property type="molecule type" value="Genomic_DNA"/>
</dbReference>
<accession>A0A8S5T1W5</accession>
<evidence type="ECO:0000313" key="1">
    <source>
        <dbReference type="EMBL" id="DAF57309.1"/>
    </source>
</evidence>
<protein>
    <submittedName>
        <fullName evidence="1">50S ribosomal protein L2</fullName>
    </submittedName>
</protein>
<proteinExistence type="predicted"/>
<organism evidence="1">
    <name type="scientific">Podoviridae sp. ctuch15</name>
    <dbReference type="NCBI Taxonomy" id="2827752"/>
    <lineage>
        <taxon>Viruses</taxon>
        <taxon>Duplodnaviria</taxon>
        <taxon>Heunggongvirae</taxon>
        <taxon>Uroviricota</taxon>
        <taxon>Caudoviricetes</taxon>
    </lineage>
</organism>
<reference evidence="1" key="1">
    <citation type="journal article" date="2021" name="Proc. Natl. Acad. Sci. U.S.A.">
        <title>A Catalog of Tens of Thousands of Viruses from Human Metagenomes Reveals Hidden Associations with Chronic Diseases.</title>
        <authorList>
            <person name="Tisza M.J."/>
            <person name="Buck C.B."/>
        </authorList>
    </citation>
    <scope>NUCLEOTIDE SEQUENCE</scope>
    <source>
        <strain evidence="1">Ctuch15</strain>
    </source>
</reference>
<keyword evidence="1" id="KW-0687">Ribonucleoprotein</keyword>
<keyword evidence="1" id="KW-0689">Ribosomal protein</keyword>
<name>A0A8S5T1W5_9CAUD</name>